<comment type="similarity">
    <text evidence="1">Belongs to the stealth family.</text>
</comment>
<evidence type="ECO:0000259" key="4">
    <source>
        <dbReference type="Pfam" id="PF11380"/>
    </source>
</evidence>
<dbReference type="InterPro" id="IPR047141">
    <property type="entry name" value="Stealth"/>
</dbReference>
<dbReference type="AlphaFoldDB" id="A0AB38YJN0"/>
<feature type="domain" description="Stealth protein CR2 conserved region 2" evidence="4">
    <location>
        <begin position="49"/>
        <end position="157"/>
    </location>
</feature>
<dbReference type="InterPro" id="IPR021520">
    <property type="entry name" value="Stealth_CR2"/>
</dbReference>
<dbReference type="InterPro" id="IPR031358">
    <property type="entry name" value="Stealth_CR1"/>
</dbReference>
<dbReference type="GO" id="GO:0000271">
    <property type="term" value="P:polysaccharide biosynthetic process"/>
    <property type="evidence" value="ECO:0007669"/>
    <property type="project" value="UniProtKB-KW"/>
</dbReference>
<sequence>MNNVNDWSCGFPIDAVVTWVDGEDPAHREKLNRYLATLGQKPKIASAKRYQETGEFAYCIASLLRFAPWLRRIYIVTDGQRPAFMADIDRHGLDDRVRVVDHSVIFRGFEAHLPTFNIRSIISVLWRIPDLAEQFIFLNDDFVLLQPVEPEDFFRDGKMVVRGHWAAQPESRFDKRLASFIKSLIGKGTHEELARPGNRDAQARAAKRVGFTTRYLRAPHNPHPMLKSIAEAYFDQHGDALEHNVSYRLRSEKQFLVDAMTTHLALQQDRAVVDNKLKTLRLKLSDLSVFGFVLRTVWARLSGRSAFGCLQGLESASPQMRDATFSWLEQRVGSLDRLLLESVGRDS</sequence>
<keyword evidence="3" id="KW-0270">Exopolysaccharide synthesis</keyword>
<dbReference type="EMBL" id="CP101717">
    <property type="protein sequence ID" value="WLD59442.1"/>
    <property type="molecule type" value="Genomic_DNA"/>
</dbReference>
<dbReference type="Pfam" id="PF17101">
    <property type="entry name" value="Stealth_CR1"/>
    <property type="match status" value="1"/>
</dbReference>
<protein>
    <submittedName>
        <fullName evidence="6">Stealth family protein</fullName>
    </submittedName>
</protein>
<dbReference type="PANTHER" id="PTHR24045:SF0">
    <property type="entry name" value="N-ACETYLGLUCOSAMINE-1-PHOSPHOTRANSFERASE SUBUNITS ALPHA_BETA"/>
    <property type="match status" value="1"/>
</dbReference>
<dbReference type="PANTHER" id="PTHR24045">
    <property type="match status" value="1"/>
</dbReference>
<organism evidence="6">
    <name type="scientific">Salinispirillum sp. LH 10-3-1</name>
    <dbReference type="NCBI Taxonomy" id="2952525"/>
    <lineage>
        <taxon>Bacteria</taxon>
        <taxon>Pseudomonadati</taxon>
        <taxon>Pseudomonadota</taxon>
        <taxon>Gammaproteobacteria</taxon>
        <taxon>Oceanospirillales</taxon>
        <taxon>Saccharospirillaceae</taxon>
        <taxon>Salinispirillum</taxon>
    </lineage>
</organism>
<feature type="domain" description="Stealth protein CR1 conserved region 1" evidence="5">
    <location>
        <begin position="11"/>
        <end position="38"/>
    </location>
</feature>
<gene>
    <name evidence="6" type="ORF">NFC81_06595</name>
</gene>
<proteinExistence type="inferred from homology"/>
<name>A0AB38YJN0_9GAMM</name>
<evidence type="ECO:0000256" key="3">
    <source>
        <dbReference type="ARBA" id="ARBA00023169"/>
    </source>
</evidence>
<dbReference type="Pfam" id="PF11380">
    <property type="entry name" value="Stealth_CR2"/>
    <property type="match status" value="1"/>
</dbReference>
<dbReference type="GO" id="GO:0016772">
    <property type="term" value="F:transferase activity, transferring phosphorus-containing groups"/>
    <property type="evidence" value="ECO:0007669"/>
    <property type="project" value="InterPro"/>
</dbReference>
<reference evidence="6" key="1">
    <citation type="submission" date="2022-07" db="EMBL/GenBank/DDBJ databases">
        <title>Complete genome sequence of Salinispirillum sp. LH10-3-1 capable of multiple carbohydrate inversion isolated from a soda lake.</title>
        <authorList>
            <person name="Liu J."/>
            <person name="Zhai Y."/>
            <person name="Zhang H."/>
            <person name="Yang H."/>
            <person name="Qu J."/>
            <person name="Li J."/>
        </authorList>
    </citation>
    <scope>NUCLEOTIDE SEQUENCE</scope>
    <source>
        <strain evidence="6">LH 10-3-1</strain>
    </source>
</reference>
<accession>A0AB38YJN0</accession>
<keyword evidence="2" id="KW-0808">Transferase</keyword>
<evidence type="ECO:0000259" key="5">
    <source>
        <dbReference type="Pfam" id="PF17101"/>
    </source>
</evidence>
<evidence type="ECO:0000256" key="1">
    <source>
        <dbReference type="ARBA" id="ARBA00007583"/>
    </source>
</evidence>
<evidence type="ECO:0000256" key="2">
    <source>
        <dbReference type="ARBA" id="ARBA00022679"/>
    </source>
</evidence>
<evidence type="ECO:0000313" key="6">
    <source>
        <dbReference type="EMBL" id="WLD59442.1"/>
    </source>
</evidence>
<dbReference type="RefSeq" id="WP_304996734.1">
    <property type="nucleotide sequence ID" value="NZ_CP101717.1"/>
</dbReference>